<dbReference type="PANTHER" id="PTHR35024:SF4">
    <property type="entry name" value="POLYMER-FORMING CYTOSKELETAL PROTEIN"/>
    <property type="match status" value="1"/>
</dbReference>
<evidence type="ECO:0000313" key="2">
    <source>
        <dbReference type="EMBL" id="MCQ5121479.1"/>
    </source>
</evidence>
<evidence type="ECO:0000313" key="3">
    <source>
        <dbReference type="Proteomes" id="UP001524435"/>
    </source>
</evidence>
<name>A0ABT1SJV0_9FIRM</name>
<proteinExistence type="inferred from homology"/>
<accession>A0ABT1SJV0</accession>
<comment type="similarity">
    <text evidence="1">Belongs to the bactofilin family.</text>
</comment>
<dbReference type="Pfam" id="PF04519">
    <property type="entry name" value="Bactofilin"/>
    <property type="match status" value="1"/>
</dbReference>
<protein>
    <submittedName>
        <fullName evidence="2">Polymer-forming cytoskeletal protein</fullName>
    </submittedName>
</protein>
<dbReference type="EMBL" id="JANGCH010000004">
    <property type="protein sequence ID" value="MCQ5121479.1"/>
    <property type="molecule type" value="Genomic_DNA"/>
</dbReference>
<dbReference type="Proteomes" id="UP001524435">
    <property type="component" value="Unassembled WGS sequence"/>
</dbReference>
<comment type="caution">
    <text evidence="2">The sequence shown here is derived from an EMBL/GenBank/DDBJ whole genome shotgun (WGS) entry which is preliminary data.</text>
</comment>
<gene>
    <name evidence="2" type="ORF">NE663_04305</name>
</gene>
<sequence length="211" mass="22605">MKWNVNNKMMNNINKNRQNKDIEEDAAALRTEEKLDEMLANDIPVNDSDELMAAINRYEEGSNLETPAEREVSVIEAKTTVYGNIECEGDLHVKGVINGDLAVSGKVMSGGKTNGTIEAESVVLHDAKHEGDIRCAKEITLGSEVSVVVGNITAQSVNLLGKVKGNVSVNERCHIGAQAVVIGDICAKVIEVEAGAVIKGHLDITQDAAVE</sequence>
<dbReference type="RefSeq" id="WP_256197563.1">
    <property type="nucleotide sequence ID" value="NZ_JANGCH010000004.1"/>
</dbReference>
<keyword evidence="3" id="KW-1185">Reference proteome</keyword>
<organism evidence="2 3">
    <name type="scientific">Massilicoli timonensis</name>
    <dbReference type="NCBI Taxonomy" id="2015901"/>
    <lineage>
        <taxon>Bacteria</taxon>
        <taxon>Bacillati</taxon>
        <taxon>Bacillota</taxon>
        <taxon>Erysipelotrichia</taxon>
        <taxon>Erysipelotrichales</taxon>
        <taxon>Erysipelotrichaceae</taxon>
        <taxon>Massilicoli</taxon>
    </lineage>
</organism>
<dbReference type="InterPro" id="IPR007607">
    <property type="entry name" value="BacA/B"/>
</dbReference>
<dbReference type="PANTHER" id="PTHR35024">
    <property type="entry name" value="HYPOTHETICAL CYTOSOLIC PROTEIN"/>
    <property type="match status" value="1"/>
</dbReference>
<evidence type="ECO:0000256" key="1">
    <source>
        <dbReference type="ARBA" id="ARBA00044755"/>
    </source>
</evidence>
<reference evidence="2 3" key="1">
    <citation type="submission" date="2022-06" db="EMBL/GenBank/DDBJ databases">
        <title>Isolation of gut microbiota from human fecal samples.</title>
        <authorList>
            <person name="Pamer E.G."/>
            <person name="Barat B."/>
            <person name="Waligurski E."/>
            <person name="Medina S."/>
            <person name="Paddock L."/>
            <person name="Mostad J."/>
        </authorList>
    </citation>
    <scope>NUCLEOTIDE SEQUENCE [LARGE SCALE GENOMIC DNA]</scope>
    <source>
        <strain evidence="2 3">DFI.6.1</strain>
    </source>
</reference>